<proteinExistence type="predicted"/>
<keyword evidence="3" id="KW-1185">Reference proteome</keyword>
<reference evidence="2 3" key="1">
    <citation type="submission" date="2014-09" db="EMBL/GenBank/DDBJ databases">
        <title>Cedecea neteri SSMD04 Genome Sequencing.</title>
        <authorList>
            <person name="Tan J.-Y."/>
        </authorList>
    </citation>
    <scope>NUCLEOTIDE SEQUENCE [LARGE SCALE GENOMIC DNA]</scope>
    <source>
        <strain evidence="2 3">SSMD04</strain>
    </source>
</reference>
<dbReference type="KEGG" id="cnt:JT31_22765"/>
<accession>A0A089Q3S0</accession>
<sequence length="81" mass="8814">MPVVKASLKLFGGDTVVVRCSNNCHIHLMCDSDKHGGSEADVLSLQNRQSAYIAVPYSGTWKVLIDSHTQSLEHSISYVPA</sequence>
<name>A0A089Q3S0_9ENTR</name>
<gene>
    <name evidence="2" type="ORF">JT31_22765</name>
</gene>
<dbReference type="InterPro" id="IPR015073">
    <property type="entry name" value="DUF1883"/>
</dbReference>
<dbReference type="Pfam" id="PF08980">
    <property type="entry name" value="DUF1883"/>
    <property type="match status" value="1"/>
</dbReference>
<dbReference type="AlphaFoldDB" id="A0A089Q3S0"/>
<dbReference type="Proteomes" id="UP000029481">
    <property type="component" value="Chromosome"/>
</dbReference>
<feature type="domain" description="DUF1883" evidence="1">
    <location>
        <begin position="10"/>
        <end position="75"/>
    </location>
</feature>
<protein>
    <recommendedName>
        <fullName evidence="1">DUF1883 domain-containing protein</fullName>
    </recommendedName>
</protein>
<dbReference type="EMBL" id="CP009451">
    <property type="protein sequence ID" value="AIR07332.1"/>
    <property type="molecule type" value="Genomic_DNA"/>
</dbReference>
<evidence type="ECO:0000313" key="3">
    <source>
        <dbReference type="Proteomes" id="UP000029481"/>
    </source>
</evidence>
<organism evidence="2 3">
    <name type="scientific">Cedecea neteri</name>
    <dbReference type="NCBI Taxonomy" id="158822"/>
    <lineage>
        <taxon>Bacteria</taxon>
        <taxon>Pseudomonadati</taxon>
        <taxon>Pseudomonadota</taxon>
        <taxon>Gammaproteobacteria</taxon>
        <taxon>Enterobacterales</taxon>
        <taxon>Enterobacteriaceae</taxon>
        <taxon>Cedecea</taxon>
    </lineage>
</organism>
<dbReference type="InterPro" id="IPR036488">
    <property type="entry name" value="DUF1883-like_sf"/>
</dbReference>
<evidence type="ECO:0000259" key="1">
    <source>
        <dbReference type="Pfam" id="PF08980"/>
    </source>
</evidence>
<dbReference type="OrthoDB" id="9142262at2"/>
<dbReference type="SUPFAM" id="SSF141099">
    <property type="entry name" value="Atu1913-like"/>
    <property type="match status" value="1"/>
</dbReference>
<dbReference type="Gene3D" id="4.10.1210.10">
    <property type="entry name" value="Atu1913-like"/>
    <property type="match status" value="1"/>
</dbReference>
<dbReference type="RefSeq" id="WP_038482413.1">
    <property type="nucleotide sequence ID" value="NZ_CP009451.1"/>
</dbReference>
<evidence type="ECO:0000313" key="2">
    <source>
        <dbReference type="EMBL" id="AIR07332.1"/>
    </source>
</evidence>